<sequence>MLIGRLCFSVVPDCGRYTEALGDFSIRAADYSRRGYSKCSVQIVAPQNKSIELSITRLKGFPVVNITNPLAQCLPKLEVREEGLLGDVRLVYSICNGLEEDSIPLNIRSTQHHVILDFLWDRSADSSFQARYSFQDSTQVEGEKNTFEDNWQSAIFPVCLVGQPRASVCRSAEEGCRPIGRVCVTEAGLIPQTAPR</sequence>
<dbReference type="InterPro" id="IPR035914">
    <property type="entry name" value="Sperma_CUB_dom_sf"/>
</dbReference>
<dbReference type="InterPro" id="IPR000859">
    <property type="entry name" value="CUB_dom"/>
</dbReference>
<dbReference type="PROSITE" id="PS01180">
    <property type="entry name" value="CUB"/>
    <property type="match status" value="1"/>
</dbReference>
<protein>
    <submittedName>
        <fullName evidence="4">Hypp4305 protein</fullName>
    </submittedName>
</protein>
<evidence type="ECO:0000259" key="3">
    <source>
        <dbReference type="PROSITE" id="PS01180"/>
    </source>
</evidence>
<feature type="domain" description="CUB" evidence="3">
    <location>
        <begin position="14"/>
        <end position="135"/>
    </location>
</feature>
<dbReference type="SUPFAM" id="SSF49854">
    <property type="entry name" value="Spermadhesin, CUB domain"/>
    <property type="match status" value="1"/>
</dbReference>
<dbReference type="EMBL" id="OV696692">
    <property type="protein sequence ID" value="CAH1270282.1"/>
    <property type="molecule type" value="Genomic_DNA"/>
</dbReference>
<keyword evidence="1" id="KW-1015">Disulfide bond</keyword>
<evidence type="ECO:0000313" key="4">
    <source>
        <dbReference type="EMBL" id="CAH1270282.1"/>
    </source>
</evidence>
<dbReference type="AlphaFoldDB" id="A0A8K0A7I4"/>
<proteinExistence type="predicted"/>
<evidence type="ECO:0000256" key="2">
    <source>
        <dbReference type="PROSITE-ProRule" id="PRU00059"/>
    </source>
</evidence>
<accession>A0A8K0A7I4</accession>
<organism evidence="4 5">
    <name type="scientific">Branchiostoma lanceolatum</name>
    <name type="common">Common lancelet</name>
    <name type="synonym">Amphioxus lanceolatum</name>
    <dbReference type="NCBI Taxonomy" id="7740"/>
    <lineage>
        <taxon>Eukaryota</taxon>
        <taxon>Metazoa</taxon>
        <taxon>Chordata</taxon>
        <taxon>Cephalochordata</taxon>
        <taxon>Leptocardii</taxon>
        <taxon>Amphioxiformes</taxon>
        <taxon>Branchiostomatidae</taxon>
        <taxon>Branchiostoma</taxon>
    </lineage>
</organism>
<dbReference type="Gene3D" id="2.60.120.290">
    <property type="entry name" value="Spermadhesin, CUB domain"/>
    <property type="match status" value="1"/>
</dbReference>
<name>A0A8K0A7I4_BRALA</name>
<dbReference type="Proteomes" id="UP000838412">
    <property type="component" value="Chromosome 7"/>
</dbReference>
<evidence type="ECO:0000313" key="5">
    <source>
        <dbReference type="Proteomes" id="UP000838412"/>
    </source>
</evidence>
<keyword evidence="5" id="KW-1185">Reference proteome</keyword>
<evidence type="ECO:0000256" key="1">
    <source>
        <dbReference type="ARBA" id="ARBA00023157"/>
    </source>
</evidence>
<comment type="caution">
    <text evidence="2">Lacks conserved residue(s) required for the propagation of feature annotation.</text>
</comment>
<reference evidence="4" key="1">
    <citation type="submission" date="2022-01" db="EMBL/GenBank/DDBJ databases">
        <authorList>
            <person name="Braso-Vives M."/>
        </authorList>
    </citation>
    <scope>NUCLEOTIDE SEQUENCE</scope>
</reference>
<gene>
    <name evidence="4" type="primary">Hypp4305</name>
    <name evidence="4" type="ORF">BLAG_LOCUS22617</name>
</gene>